<name>A0A974I5F6_XENLA</name>
<keyword evidence="1" id="KW-0472">Membrane</keyword>
<feature type="transmembrane region" description="Helical" evidence="1">
    <location>
        <begin position="12"/>
        <end position="30"/>
    </location>
</feature>
<evidence type="ECO:0000313" key="3">
    <source>
        <dbReference type="Proteomes" id="UP000694892"/>
    </source>
</evidence>
<evidence type="ECO:0000256" key="1">
    <source>
        <dbReference type="SAM" id="Phobius"/>
    </source>
</evidence>
<keyword evidence="1" id="KW-0812">Transmembrane</keyword>
<reference evidence="3" key="1">
    <citation type="journal article" date="2016" name="Nature">
        <title>Genome evolution in the allotetraploid frog Xenopus laevis.</title>
        <authorList>
            <person name="Session A.M."/>
            <person name="Uno Y."/>
            <person name="Kwon T."/>
            <person name="Chapman J.A."/>
            <person name="Toyoda A."/>
            <person name="Takahashi S."/>
            <person name="Fukui A."/>
            <person name="Hikosaka A."/>
            <person name="Suzuki A."/>
            <person name="Kondo M."/>
            <person name="van Heeringen S.J."/>
            <person name="Quigley I."/>
            <person name="Heinz S."/>
            <person name="Ogino H."/>
            <person name="Ochi H."/>
            <person name="Hellsten U."/>
            <person name="Lyons J.B."/>
            <person name="Simakov O."/>
            <person name="Putnam N."/>
            <person name="Stites J."/>
            <person name="Kuroki Y."/>
            <person name="Tanaka T."/>
            <person name="Michiue T."/>
            <person name="Watanabe M."/>
            <person name="Bogdanovic O."/>
            <person name="Lister R."/>
            <person name="Georgiou G."/>
            <person name="Paranjpe S.S."/>
            <person name="van Kruijsbergen I."/>
            <person name="Shu S."/>
            <person name="Carlson J."/>
            <person name="Kinoshita T."/>
            <person name="Ohta Y."/>
            <person name="Mawaribuchi S."/>
            <person name="Jenkins J."/>
            <person name="Grimwood J."/>
            <person name="Schmutz J."/>
            <person name="Mitros T."/>
            <person name="Mozaffari S.V."/>
            <person name="Suzuki Y."/>
            <person name="Haramoto Y."/>
            <person name="Yamamoto T.S."/>
            <person name="Takagi C."/>
            <person name="Heald R."/>
            <person name="Miller K."/>
            <person name="Haudenschild C."/>
            <person name="Kitzman J."/>
            <person name="Nakayama T."/>
            <person name="Izutsu Y."/>
            <person name="Robert J."/>
            <person name="Fortriede J."/>
            <person name="Burns K."/>
            <person name="Lotay V."/>
            <person name="Karimi K."/>
            <person name="Yasuoka Y."/>
            <person name="Dichmann D.S."/>
            <person name="Flajnik M.F."/>
            <person name="Houston D.W."/>
            <person name="Shendure J."/>
            <person name="DuPasquier L."/>
            <person name="Vize P.D."/>
            <person name="Zorn A.M."/>
            <person name="Ito M."/>
            <person name="Marcotte E.M."/>
            <person name="Wallingford J.B."/>
            <person name="Ito Y."/>
            <person name="Asashima M."/>
            <person name="Ueno N."/>
            <person name="Matsuda Y."/>
            <person name="Veenstra G.J."/>
            <person name="Fujiyama A."/>
            <person name="Harland R.M."/>
            <person name="Taira M."/>
            <person name="Rokhsar D.S."/>
        </authorList>
    </citation>
    <scope>NUCLEOTIDE SEQUENCE [LARGE SCALE GENOMIC DNA]</scope>
    <source>
        <strain evidence="3">J</strain>
    </source>
</reference>
<organism evidence="2 3">
    <name type="scientific">Xenopus laevis</name>
    <name type="common">African clawed frog</name>
    <dbReference type="NCBI Taxonomy" id="8355"/>
    <lineage>
        <taxon>Eukaryota</taxon>
        <taxon>Metazoa</taxon>
        <taxon>Chordata</taxon>
        <taxon>Craniata</taxon>
        <taxon>Vertebrata</taxon>
        <taxon>Euteleostomi</taxon>
        <taxon>Amphibia</taxon>
        <taxon>Batrachia</taxon>
        <taxon>Anura</taxon>
        <taxon>Pipoidea</taxon>
        <taxon>Pipidae</taxon>
        <taxon>Xenopodinae</taxon>
        <taxon>Xenopus</taxon>
        <taxon>Xenopus</taxon>
    </lineage>
</organism>
<gene>
    <name evidence="2" type="ORF">XELAEV_18007812mg</name>
</gene>
<protein>
    <submittedName>
        <fullName evidence="2">Uncharacterized protein</fullName>
    </submittedName>
</protein>
<evidence type="ECO:0000313" key="2">
    <source>
        <dbReference type="EMBL" id="OCU02051.1"/>
    </source>
</evidence>
<keyword evidence="1" id="KW-1133">Transmembrane helix</keyword>
<sequence>MLKKGLLLPSNNIHFPAVVLITHIITFSVWRKHLHKNIFAKMLPLATGHTKQPRSSIVKLPFGILFRFR</sequence>
<dbReference type="EMBL" id="CM004466">
    <property type="protein sequence ID" value="OCU02051.1"/>
    <property type="molecule type" value="Genomic_DNA"/>
</dbReference>
<dbReference type="AlphaFoldDB" id="A0A974I5F6"/>
<proteinExistence type="predicted"/>
<accession>A0A974I5F6</accession>
<dbReference type="Proteomes" id="UP000694892">
    <property type="component" value="Chromosome 1L"/>
</dbReference>